<evidence type="ECO:0000256" key="4">
    <source>
        <dbReference type="ARBA" id="ARBA00022679"/>
    </source>
</evidence>
<reference evidence="13 14" key="1">
    <citation type="submission" date="2018-04" db="EMBL/GenBank/DDBJ databases">
        <title>Brenneria corticis sp.nov.</title>
        <authorList>
            <person name="Li Y."/>
        </authorList>
    </citation>
    <scope>NUCLEOTIDE SEQUENCE [LARGE SCALE GENOMIC DNA]</scope>
    <source>
        <strain evidence="13 14">CFCC 11842</strain>
    </source>
</reference>
<dbReference type="InterPro" id="IPR011712">
    <property type="entry name" value="Sig_transdc_His_kin_sub3_dim/P"/>
</dbReference>
<feature type="transmembrane region" description="Helical" evidence="11">
    <location>
        <begin position="12"/>
        <end position="31"/>
    </location>
</feature>
<keyword evidence="2" id="KW-1003">Cell membrane</keyword>
<feature type="transmembrane region" description="Helical" evidence="11">
    <location>
        <begin position="142"/>
        <end position="163"/>
    </location>
</feature>
<accession>A0A2U1TYH6</accession>
<comment type="subcellular location">
    <subcellularLocation>
        <location evidence="1">Cell membrane</location>
        <topology evidence="1">Multi-pass membrane protein</topology>
    </subcellularLocation>
</comment>
<dbReference type="SUPFAM" id="SSF55874">
    <property type="entry name" value="ATPase domain of HSP90 chaperone/DNA topoisomerase II/histidine kinase"/>
    <property type="match status" value="1"/>
</dbReference>
<feature type="transmembrane region" description="Helical" evidence="11">
    <location>
        <begin position="183"/>
        <end position="203"/>
    </location>
</feature>
<proteinExistence type="predicted"/>
<dbReference type="GO" id="GO:0005886">
    <property type="term" value="C:plasma membrane"/>
    <property type="evidence" value="ECO:0007669"/>
    <property type="project" value="UniProtKB-SubCell"/>
</dbReference>
<dbReference type="GO" id="GO:0000155">
    <property type="term" value="F:phosphorelay sensor kinase activity"/>
    <property type="evidence" value="ECO:0007669"/>
    <property type="project" value="InterPro"/>
</dbReference>
<name>A0A2U1TYH6_9GAMM</name>
<dbReference type="Pfam" id="PF05231">
    <property type="entry name" value="MASE1"/>
    <property type="match status" value="1"/>
</dbReference>
<sequence>MRRLRSAGMMLFLGFFYGLSWLALWTISFYLSNNGQQATLLLPQGLRLALMILLPRKYWPTLLLTETALQGWLIGEQLLTRRLMLLSPWLSLLPAALTHKIWHRYTLYWQRLLLLLAALTLNSMLHGMFIGPWLDTQLTQTLLATFTGGVLLIPFTYLIHEYIKQQHLQTLLAQAIPDPPLRTSLLIWCSLFFSIGVCLQITFTPEMERLLIIFVFLPNVVMAYKFGWQGGVLSAVLGSLMITITRQVSGAFNDLRELELFLSTQALLGIGLGIAISRQQQLAQRLQRYRQQLEQELKTRRRLMERIIHTEEEVRKEIARELHDDIGQNITAIQIQAMLVKHSTPEETVRHAAGQISDLSQRIHHTTRQLLHRLRPPVLNEMVLDQALRHLADEFAFNARGIGFQLDYQLPQQAYDDVVIFTLYRLVQELLNNINKHASARHIAVALYRRNDLITLEVTDDGIGIPPHKTDGFGLRGIEERVRALGGNWQVQARNHSSAADETARPMGTRIIVNLPTKFKQKAG</sequence>
<feature type="transmembrane region" description="Helical" evidence="11">
    <location>
        <begin position="108"/>
        <end position="130"/>
    </location>
</feature>
<keyword evidence="3" id="KW-0597">Phosphoprotein</keyword>
<evidence type="ECO:0000313" key="14">
    <source>
        <dbReference type="Proteomes" id="UP000296159"/>
    </source>
</evidence>
<dbReference type="Proteomes" id="UP000296159">
    <property type="component" value="Unassembled WGS sequence"/>
</dbReference>
<organism evidence="13 14">
    <name type="scientific">Brenneria corticis</name>
    <dbReference type="NCBI Taxonomy" id="2173106"/>
    <lineage>
        <taxon>Bacteria</taxon>
        <taxon>Pseudomonadati</taxon>
        <taxon>Pseudomonadota</taxon>
        <taxon>Gammaproteobacteria</taxon>
        <taxon>Enterobacterales</taxon>
        <taxon>Pectobacteriaceae</taxon>
        <taxon>Brenneria</taxon>
    </lineage>
</organism>
<keyword evidence="6 13" id="KW-0418">Kinase</keyword>
<dbReference type="GO" id="GO:0046983">
    <property type="term" value="F:protein dimerization activity"/>
    <property type="evidence" value="ECO:0007669"/>
    <property type="project" value="InterPro"/>
</dbReference>
<dbReference type="InterPro" id="IPR007895">
    <property type="entry name" value="MASE1"/>
</dbReference>
<dbReference type="AlphaFoldDB" id="A0A2U1TYH6"/>
<feature type="domain" description="Histidine kinase" evidence="12">
    <location>
        <begin position="321"/>
        <end position="519"/>
    </location>
</feature>
<dbReference type="SMART" id="SM00387">
    <property type="entry name" value="HATPase_c"/>
    <property type="match status" value="1"/>
</dbReference>
<evidence type="ECO:0000256" key="5">
    <source>
        <dbReference type="ARBA" id="ARBA00022692"/>
    </source>
</evidence>
<evidence type="ECO:0000256" key="9">
    <source>
        <dbReference type="ARBA" id="ARBA00023136"/>
    </source>
</evidence>
<dbReference type="CDD" id="cd16917">
    <property type="entry name" value="HATPase_UhpB-NarQ-NarX-like"/>
    <property type="match status" value="1"/>
</dbReference>
<keyword evidence="9 11" id="KW-0472">Membrane</keyword>
<evidence type="ECO:0000256" key="1">
    <source>
        <dbReference type="ARBA" id="ARBA00004651"/>
    </source>
</evidence>
<evidence type="ECO:0000256" key="2">
    <source>
        <dbReference type="ARBA" id="ARBA00022475"/>
    </source>
</evidence>
<dbReference type="EMBL" id="QDKH01000014">
    <property type="protein sequence ID" value="PWC14457.1"/>
    <property type="molecule type" value="Genomic_DNA"/>
</dbReference>
<keyword evidence="5 11" id="KW-0812">Transmembrane</keyword>
<dbReference type="InterPro" id="IPR003594">
    <property type="entry name" value="HATPase_dom"/>
</dbReference>
<dbReference type="InterPro" id="IPR036890">
    <property type="entry name" value="HATPase_C_sf"/>
</dbReference>
<feature type="coiled-coil region" evidence="10">
    <location>
        <begin position="276"/>
        <end position="313"/>
    </location>
</feature>
<evidence type="ECO:0000256" key="10">
    <source>
        <dbReference type="SAM" id="Coils"/>
    </source>
</evidence>
<dbReference type="Pfam" id="PF07730">
    <property type="entry name" value="HisKA_3"/>
    <property type="match status" value="1"/>
</dbReference>
<feature type="transmembrane region" description="Helical" evidence="11">
    <location>
        <begin position="210"/>
        <end position="228"/>
    </location>
</feature>
<dbReference type="PROSITE" id="PS50109">
    <property type="entry name" value="HIS_KIN"/>
    <property type="match status" value="1"/>
</dbReference>
<keyword evidence="7 11" id="KW-1133">Transmembrane helix</keyword>
<dbReference type="PANTHER" id="PTHR24421:SF58">
    <property type="entry name" value="SIGNAL TRANSDUCTION HISTIDINE-PROTEIN KINASE_PHOSPHATASE UHPB"/>
    <property type="match status" value="1"/>
</dbReference>
<dbReference type="InterPro" id="IPR005467">
    <property type="entry name" value="His_kinase_dom"/>
</dbReference>
<comment type="caution">
    <text evidence="13">The sequence shown here is derived from an EMBL/GenBank/DDBJ whole genome shotgun (WGS) entry which is preliminary data.</text>
</comment>
<keyword evidence="10" id="KW-0175">Coiled coil</keyword>
<evidence type="ECO:0000256" key="6">
    <source>
        <dbReference type="ARBA" id="ARBA00022777"/>
    </source>
</evidence>
<dbReference type="InterPro" id="IPR050482">
    <property type="entry name" value="Sensor_HK_TwoCompSys"/>
</dbReference>
<evidence type="ECO:0000256" key="8">
    <source>
        <dbReference type="ARBA" id="ARBA00023012"/>
    </source>
</evidence>
<dbReference type="PANTHER" id="PTHR24421">
    <property type="entry name" value="NITRATE/NITRITE SENSOR PROTEIN NARX-RELATED"/>
    <property type="match status" value="1"/>
</dbReference>
<evidence type="ECO:0000259" key="12">
    <source>
        <dbReference type="PROSITE" id="PS50109"/>
    </source>
</evidence>
<gene>
    <name evidence="13" type="ORF">DDT56_13120</name>
</gene>
<dbReference type="RefSeq" id="WP_136166885.1">
    <property type="nucleotide sequence ID" value="NZ_KZ819081.1"/>
</dbReference>
<evidence type="ECO:0000256" key="7">
    <source>
        <dbReference type="ARBA" id="ARBA00022989"/>
    </source>
</evidence>
<keyword evidence="14" id="KW-1185">Reference proteome</keyword>
<dbReference type="Gene3D" id="3.30.565.10">
    <property type="entry name" value="Histidine kinase-like ATPase, C-terminal domain"/>
    <property type="match status" value="1"/>
</dbReference>
<evidence type="ECO:0000313" key="13">
    <source>
        <dbReference type="EMBL" id="PWC14457.1"/>
    </source>
</evidence>
<keyword evidence="4" id="KW-0808">Transferase</keyword>
<evidence type="ECO:0000256" key="3">
    <source>
        <dbReference type="ARBA" id="ARBA00022553"/>
    </source>
</evidence>
<dbReference type="Pfam" id="PF02518">
    <property type="entry name" value="HATPase_c"/>
    <property type="match status" value="1"/>
</dbReference>
<evidence type="ECO:0000256" key="11">
    <source>
        <dbReference type="SAM" id="Phobius"/>
    </source>
</evidence>
<protein>
    <submittedName>
        <fullName evidence="13">MASE1 sensor histidine kinase</fullName>
    </submittedName>
</protein>
<dbReference type="Gene3D" id="1.20.5.1930">
    <property type="match status" value="1"/>
</dbReference>
<keyword evidence="8" id="KW-0902">Two-component regulatory system</keyword>